<keyword evidence="14 17" id="KW-0418">Kinase</keyword>
<dbReference type="Pfam" id="PF00391">
    <property type="entry name" value="PEP-utilizers"/>
    <property type="match status" value="1"/>
</dbReference>
<keyword evidence="9 17" id="KW-0963">Cytoplasm</keyword>
<dbReference type="SUPFAM" id="SSF52009">
    <property type="entry name" value="Phosphohistidine domain"/>
    <property type="match status" value="1"/>
</dbReference>
<dbReference type="EMBL" id="DXES01000192">
    <property type="protein sequence ID" value="HIX66402.1"/>
    <property type="molecule type" value="Genomic_DNA"/>
</dbReference>
<dbReference type="SUPFAM" id="SSF51621">
    <property type="entry name" value="Phosphoenolpyruvate/pyruvate domain"/>
    <property type="match status" value="1"/>
</dbReference>
<evidence type="ECO:0000256" key="2">
    <source>
        <dbReference type="ARBA" id="ARBA00001946"/>
    </source>
</evidence>
<dbReference type="GO" id="GO:0008965">
    <property type="term" value="F:phosphoenolpyruvate-protein phosphotransferase activity"/>
    <property type="evidence" value="ECO:0007669"/>
    <property type="project" value="UniProtKB-EC"/>
</dbReference>
<comment type="similarity">
    <text evidence="5 17">Belongs to the PEP-utilizing enzyme family.</text>
</comment>
<evidence type="ECO:0000313" key="25">
    <source>
        <dbReference type="Proteomes" id="UP000886800"/>
    </source>
</evidence>
<dbReference type="InterPro" id="IPR006318">
    <property type="entry name" value="PTS_EI-like"/>
</dbReference>
<evidence type="ECO:0000256" key="18">
    <source>
        <dbReference type="PIRSR" id="PIRSR000732-1"/>
    </source>
</evidence>
<evidence type="ECO:0000256" key="6">
    <source>
        <dbReference type="ARBA" id="ARBA00012232"/>
    </source>
</evidence>
<dbReference type="InterPro" id="IPR024692">
    <property type="entry name" value="PTS_EI"/>
</dbReference>
<dbReference type="GO" id="GO:0005737">
    <property type="term" value="C:cytoplasm"/>
    <property type="evidence" value="ECO:0007669"/>
    <property type="project" value="UniProtKB-SubCell"/>
</dbReference>
<dbReference type="InterPro" id="IPR036637">
    <property type="entry name" value="Phosphohistidine_dom_sf"/>
</dbReference>
<sequence length="544" mass="60212">MEIYRGTGVSKGVSIGIPHWLAAQEREIPRTLVDDREAELARFHLAQAQAAAQQELFYQKTLEKATAQEAEVFQIHAMLIADPDFTEEVEKLILEQGVCAEYAAQQVSRQFSQMFAQLEDAYMQARSADFCDVGNQILAELLGEEAAAACGGEPYILFAEDLLPSQAVQLDLDAVQAFVTRQGSSVSHTAILARNMGIPAVVGVKFPDRLPAGPVVVDGEKGEVIFNPSPEVLLDYQRVQQAQRSYQEQLLAYRNQPSVTPAGQKIGLYANIGSPGDLQAVLENGAEGIGLFRSEFLYMDAQDFPPEEEQYRCYREVLEGMQGKRVIIRTLDLGADKQLGYYQFGKEENPALGCRAIRFCLRRRDVFLTQLRALLRASPYGRLAIMLPMVVSLEEVRESKRLLQEAKAQLQAEGYPVAAQIEFGIMIETPAAALISRELAAEVDFFSVGTNDLTQYTLAVDRMNGEVSNLYDPAHPAVLRLIKEAAERAREAGIWIGICGEAAADPKLLPFFLEIGIAELSMSPKSILGLRRRICTYQPEEAAR</sequence>
<dbReference type="InterPro" id="IPR000121">
    <property type="entry name" value="PEP_util_C"/>
</dbReference>
<evidence type="ECO:0000256" key="8">
    <source>
        <dbReference type="ARBA" id="ARBA00022448"/>
    </source>
</evidence>
<evidence type="ECO:0000256" key="1">
    <source>
        <dbReference type="ARBA" id="ARBA00000683"/>
    </source>
</evidence>
<dbReference type="PROSITE" id="PS00742">
    <property type="entry name" value="PEP_ENZYMES_2"/>
    <property type="match status" value="1"/>
</dbReference>
<keyword evidence="13 17" id="KW-0479">Metal-binding</keyword>
<comment type="catalytic activity">
    <reaction evidence="1 17">
        <text>L-histidyl-[protein] + phosphoenolpyruvate = N(pros)-phospho-L-histidyl-[protein] + pyruvate</text>
        <dbReference type="Rhea" id="RHEA:23880"/>
        <dbReference type="Rhea" id="RHEA-COMP:9745"/>
        <dbReference type="Rhea" id="RHEA-COMP:9746"/>
        <dbReference type="ChEBI" id="CHEBI:15361"/>
        <dbReference type="ChEBI" id="CHEBI:29979"/>
        <dbReference type="ChEBI" id="CHEBI:58702"/>
        <dbReference type="ChEBI" id="CHEBI:64837"/>
        <dbReference type="EC" id="2.7.3.9"/>
    </reaction>
</comment>
<dbReference type="InterPro" id="IPR015813">
    <property type="entry name" value="Pyrv/PenolPyrv_kinase-like_dom"/>
</dbReference>
<dbReference type="EC" id="2.7.3.9" evidence="6 17"/>
<feature type="domain" description="PEP-utilising enzyme C-terminal" evidence="22">
    <location>
        <begin position="251"/>
        <end position="534"/>
    </location>
</feature>
<evidence type="ECO:0000256" key="14">
    <source>
        <dbReference type="ARBA" id="ARBA00022777"/>
    </source>
</evidence>
<evidence type="ECO:0000256" key="9">
    <source>
        <dbReference type="ARBA" id="ARBA00022490"/>
    </source>
</evidence>
<evidence type="ECO:0000256" key="10">
    <source>
        <dbReference type="ARBA" id="ARBA00022597"/>
    </source>
</evidence>
<feature type="active site" description="Proton donor" evidence="18">
    <location>
        <position position="499"/>
    </location>
</feature>
<accession>A0A9D2B8Q2</accession>
<dbReference type="Gene3D" id="1.10.274.10">
    <property type="entry name" value="PtsI, HPr-binding domain"/>
    <property type="match status" value="1"/>
</dbReference>
<evidence type="ECO:0000256" key="11">
    <source>
        <dbReference type="ARBA" id="ARBA00022679"/>
    </source>
</evidence>
<evidence type="ECO:0000256" key="12">
    <source>
        <dbReference type="ARBA" id="ARBA00022683"/>
    </source>
</evidence>
<keyword evidence="12 17" id="KW-0598">Phosphotransferase system</keyword>
<feature type="binding site" evidence="20">
    <location>
        <position position="452"/>
    </location>
    <ligand>
        <name>Mg(2+)</name>
        <dbReference type="ChEBI" id="CHEBI:18420"/>
    </ligand>
</feature>
<dbReference type="InterPro" id="IPR008279">
    <property type="entry name" value="PEP-util_enz_mobile_dom"/>
</dbReference>
<dbReference type="Gene3D" id="3.50.30.10">
    <property type="entry name" value="Phosphohistidine domain"/>
    <property type="match status" value="1"/>
</dbReference>
<feature type="active site" description="Tele-phosphohistidine intermediate" evidence="18">
    <location>
        <position position="188"/>
    </location>
</feature>
<feature type="binding site" evidence="19">
    <location>
        <position position="293"/>
    </location>
    <ligand>
        <name>phosphoenolpyruvate</name>
        <dbReference type="ChEBI" id="CHEBI:58702"/>
    </ligand>
</feature>
<evidence type="ECO:0000256" key="15">
    <source>
        <dbReference type="ARBA" id="ARBA00022842"/>
    </source>
</evidence>
<dbReference type="PIRSF" id="PIRSF000732">
    <property type="entry name" value="PTS_enzyme_I"/>
    <property type="match status" value="1"/>
</dbReference>
<evidence type="ECO:0000313" key="24">
    <source>
        <dbReference type="EMBL" id="HIX66402.1"/>
    </source>
</evidence>
<evidence type="ECO:0000256" key="4">
    <source>
        <dbReference type="ARBA" id="ARBA00004496"/>
    </source>
</evidence>
<dbReference type="Pfam" id="PF05524">
    <property type="entry name" value="PEP-utilisers_N"/>
    <property type="match status" value="1"/>
</dbReference>
<evidence type="ECO:0000256" key="19">
    <source>
        <dbReference type="PIRSR" id="PIRSR000732-2"/>
    </source>
</evidence>
<feature type="domain" description="Phosphotransferase system enzyme I N-terminal" evidence="23">
    <location>
        <begin position="5"/>
        <end position="126"/>
    </location>
</feature>
<dbReference type="PANTHER" id="PTHR46244">
    <property type="entry name" value="PHOSPHOENOLPYRUVATE-PROTEIN PHOSPHOTRANSFERASE"/>
    <property type="match status" value="1"/>
</dbReference>
<dbReference type="GO" id="GO:0016301">
    <property type="term" value="F:kinase activity"/>
    <property type="evidence" value="ECO:0007669"/>
    <property type="project" value="UniProtKB-KW"/>
</dbReference>
<comment type="function">
    <text evidence="3 17">General (non sugar-specific) component of the phosphoenolpyruvate-dependent sugar phosphotransferase system (sugar PTS). This major carbohydrate active-transport system catalyzes the phosphorylation of incoming sugar substrates concomitantly with their translocation across the cell membrane. Enzyme I transfers the phosphoryl group from phosphoenolpyruvate (PEP) to the phosphoryl carrier protein (HPr).</text>
</comment>
<dbReference type="InterPro" id="IPR023151">
    <property type="entry name" value="PEP_util_CS"/>
</dbReference>
<keyword evidence="8 17" id="KW-0813">Transport</keyword>
<dbReference type="AlphaFoldDB" id="A0A9D2B8Q2"/>
<evidence type="ECO:0000256" key="20">
    <source>
        <dbReference type="PIRSR" id="PIRSR000732-3"/>
    </source>
</evidence>
<dbReference type="Gene3D" id="3.20.20.60">
    <property type="entry name" value="Phosphoenolpyruvate-binding domains"/>
    <property type="match status" value="1"/>
</dbReference>
<dbReference type="GO" id="GO:0046872">
    <property type="term" value="F:metal ion binding"/>
    <property type="evidence" value="ECO:0007669"/>
    <property type="project" value="UniProtKB-KW"/>
</dbReference>
<feature type="binding site" evidence="19">
    <location>
        <begin position="451"/>
        <end position="452"/>
    </location>
    <ligand>
        <name>phosphoenolpyruvate</name>
        <dbReference type="ChEBI" id="CHEBI:58702"/>
    </ligand>
</feature>
<proteinExistence type="inferred from homology"/>
<evidence type="ECO:0000256" key="16">
    <source>
        <dbReference type="ARBA" id="ARBA00033235"/>
    </source>
</evidence>
<dbReference type="GO" id="GO:0009401">
    <property type="term" value="P:phosphoenolpyruvate-dependent sugar phosphotransferase system"/>
    <property type="evidence" value="ECO:0007669"/>
    <property type="project" value="UniProtKB-KW"/>
</dbReference>
<evidence type="ECO:0000256" key="5">
    <source>
        <dbReference type="ARBA" id="ARBA00007837"/>
    </source>
</evidence>
<protein>
    <recommendedName>
        <fullName evidence="7 17">Phosphoenolpyruvate-protein phosphotransferase</fullName>
        <ecNumber evidence="6 17">2.7.3.9</ecNumber>
    </recommendedName>
    <alternativeName>
        <fullName evidence="16 17">Phosphotransferase system, enzyme I</fullName>
    </alternativeName>
</protein>
<dbReference type="Pfam" id="PF02896">
    <property type="entry name" value="PEP-utilizers_C"/>
    <property type="match status" value="1"/>
</dbReference>
<keyword evidence="11 17" id="KW-0808">Transferase</keyword>
<dbReference type="PRINTS" id="PR01736">
    <property type="entry name" value="PHPHTRNFRASE"/>
</dbReference>
<evidence type="ECO:0000256" key="7">
    <source>
        <dbReference type="ARBA" id="ARBA00016544"/>
    </source>
</evidence>
<evidence type="ECO:0000256" key="3">
    <source>
        <dbReference type="ARBA" id="ARBA00002728"/>
    </source>
</evidence>
<keyword evidence="15 17" id="KW-0460">Magnesium</keyword>
<feature type="binding site" evidence="19">
    <location>
        <position position="329"/>
    </location>
    <ligand>
        <name>phosphoenolpyruvate</name>
        <dbReference type="ChEBI" id="CHEBI:58702"/>
    </ligand>
</feature>
<dbReference type="SUPFAM" id="SSF47831">
    <property type="entry name" value="Enzyme I of the PEP:sugar phosphotransferase system HPr-binding (sub)domain"/>
    <property type="match status" value="1"/>
</dbReference>
<dbReference type="InterPro" id="IPR040442">
    <property type="entry name" value="Pyrv_kinase-like_dom_sf"/>
</dbReference>
<comment type="caution">
    <text evidence="24">The sequence shown here is derived from an EMBL/GenBank/DDBJ whole genome shotgun (WGS) entry which is preliminary data.</text>
</comment>
<name>A0A9D2B8Q2_9FIRM</name>
<reference evidence="24" key="2">
    <citation type="submission" date="2021-04" db="EMBL/GenBank/DDBJ databases">
        <authorList>
            <person name="Gilroy R."/>
        </authorList>
    </citation>
    <scope>NUCLEOTIDE SEQUENCE</scope>
    <source>
        <strain evidence="24">CHK188-5543</strain>
    </source>
</reference>
<feature type="domain" description="PEP-utilising enzyme mobile" evidence="21">
    <location>
        <begin position="153"/>
        <end position="222"/>
    </location>
</feature>
<evidence type="ECO:0000256" key="17">
    <source>
        <dbReference type="PIRNR" id="PIRNR000732"/>
    </source>
</evidence>
<evidence type="ECO:0000259" key="23">
    <source>
        <dbReference type="Pfam" id="PF05524"/>
    </source>
</evidence>
<comment type="subcellular location">
    <subcellularLocation>
        <location evidence="4 17">Cytoplasm</location>
    </subcellularLocation>
</comment>
<dbReference type="NCBIfam" id="TIGR01417">
    <property type="entry name" value="PTS_I_fam"/>
    <property type="match status" value="1"/>
</dbReference>
<dbReference type="Proteomes" id="UP000886800">
    <property type="component" value="Unassembled WGS sequence"/>
</dbReference>
<feature type="binding site" evidence="19">
    <location>
        <position position="462"/>
    </location>
    <ligand>
        <name>phosphoenolpyruvate</name>
        <dbReference type="ChEBI" id="CHEBI:58702"/>
    </ligand>
</feature>
<evidence type="ECO:0000256" key="13">
    <source>
        <dbReference type="ARBA" id="ARBA00022723"/>
    </source>
</evidence>
<gene>
    <name evidence="24" type="primary">ptsP</name>
    <name evidence="24" type="ORF">H9736_09160</name>
</gene>
<reference evidence="24" key="1">
    <citation type="journal article" date="2021" name="PeerJ">
        <title>Extensive microbial diversity within the chicken gut microbiome revealed by metagenomics and culture.</title>
        <authorList>
            <person name="Gilroy R."/>
            <person name="Ravi A."/>
            <person name="Getino M."/>
            <person name="Pursley I."/>
            <person name="Horton D.L."/>
            <person name="Alikhan N.F."/>
            <person name="Baker D."/>
            <person name="Gharbi K."/>
            <person name="Hall N."/>
            <person name="Watson M."/>
            <person name="Adriaenssens E.M."/>
            <person name="Foster-Nyarko E."/>
            <person name="Jarju S."/>
            <person name="Secka A."/>
            <person name="Antonio M."/>
            <person name="Oren A."/>
            <person name="Chaudhuri R.R."/>
            <person name="La Ragione R."/>
            <person name="Hildebrand F."/>
            <person name="Pallen M.J."/>
        </authorList>
    </citation>
    <scope>NUCLEOTIDE SEQUENCE</scope>
    <source>
        <strain evidence="24">CHK188-5543</strain>
    </source>
</reference>
<organism evidence="24 25">
    <name type="scientific">Candidatus Anaerotruncus excrementipullorum</name>
    <dbReference type="NCBI Taxonomy" id="2838465"/>
    <lineage>
        <taxon>Bacteria</taxon>
        <taxon>Bacillati</taxon>
        <taxon>Bacillota</taxon>
        <taxon>Clostridia</taxon>
        <taxon>Eubacteriales</taxon>
        <taxon>Oscillospiraceae</taxon>
        <taxon>Anaerotruncus</taxon>
    </lineage>
</organism>
<evidence type="ECO:0000259" key="21">
    <source>
        <dbReference type="Pfam" id="PF00391"/>
    </source>
</evidence>
<dbReference type="PANTHER" id="PTHR46244:SF3">
    <property type="entry name" value="PHOSPHOENOLPYRUVATE-PROTEIN PHOSPHOTRANSFERASE"/>
    <property type="match status" value="1"/>
</dbReference>
<dbReference type="InterPro" id="IPR036618">
    <property type="entry name" value="PtsI_HPr-bd_sf"/>
</dbReference>
<feature type="binding site" evidence="20">
    <location>
        <position position="428"/>
    </location>
    <ligand>
        <name>Mg(2+)</name>
        <dbReference type="ChEBI" id="CHEBI:18420"/>
    </ligand>
</feature>
<keyword evidence="10 17" id="KW-0762">Sugar transport</keyword>
<evidence type="ECO:0000259" key="22">
    <source>
        <dbReference type="Pfam" id="PF02896"/>
    </source>
</evidence>
<comment type="cofactor">
    <cofactor evidence="2 17 20">
        <name>Mg(2+)</name>
        <dbReference type="ChEBI" id="CHEBI:18420"/>
    </cofactor>
</comment>
<dbReference type="InterPro" id="IPR008731">
    <property type="entry name" value="PTS_EIN"/>
</dbReference>
<dbReference type="InterPro" id="IPR050499">
    <property type="entry name" value="PEP-utilizing_PTS_enzyme"/>
</dbReference>